<dbReference type="STRING" id="15368.I1H2J2"/>
<reference evidence="2 3" key="1">
    <citation type="journal article" date="2010" name="Nature">
        <title>Genome sequencing and analysis of the model grass Brachypodium distachyon.</title>
        <authorList>
            <consortium name="International Brachypodium Initiative"/>
        </authorList>
    </citation>
    <scope>NUCLEOTIDE SEQUENCE [LARGE SCALE GENOMIC DNA]</scope>
    <source>
        <strain evidence="2 3">Bd21</strain>
    </source>
</reference>
<dbReference type="eggNOG" id="ENOG502R3N5">
    <property type="taxonomic scope" value="Eukaryota"/>
</dbReference>
<evidence type="ECO:0000313" key="3">
    <source>
        <dbReference type="EnsemblPlants" id="KQK20308"/>
    </source>
</evidence>
<evidence type="ECO:0000313" key="2">
    <source>
        <dbReference type="EMBL" id="KQK20308.1"/>
    </source>
</evidence>
<dbReference type="RefSeq" id="XP_010228214.1">
    <property type="nucleotide sequence ID" value="XM_010229912.3"/>
</dbReference>
<reference evidence="2" key="2">
    <citation type="submission" date="2017-06" db="EMBL/GenBank/DDBJ databases">
        <title>WGS assembly of Brachypodium distachyon.</title>
        <authorList>
            <consortium name="The International Brachypodium Initiative"/>
            <person name="Lucas S."/>
            <person name="Harmon-Smith M."/>
            <person name="Lail K."/>
            <person name="Tice H."/>
            <person name="Grimwood J."/>
            <person name="Bruce D."/>
            <person name="Barry K."/>
            <person name="Shu S."/>
            <person name="Lindquist E."/>
            <person name="Wang M."/>
            <person name="Pitluck S."/>
            <person name="Vogel J.P."/>
            <person name="Garvin D.F."/>
            <person name="Mockler T.C."/>
            <person name="Schmutz J."/>
            <person name="Rokhsar D."/>
            <person name="Bevan M.W."/>
        </authorList>
    </citation>
    <scope>NUCLEOTIDE SEQUENCE</scope>
    <source>
        <strain evidence="2">Bd21</strain>
    </source>
</reference>
<proteinExistence type="predicted"/>
<dbReference type="EnsemblPlants" id="KQK20308">
    <property type="protein sequence ID" value="KQK20308"/>
    <property type="gene ID" value="BRADI_1g53720v3"/>
</dbReference>
<dbReference type="OrthoDB" id="691043at2759"/>
<dbReference type="HOGENOM" id="CLU_135854_0_0_1"/>
<dbReference type="AlphaFoldDB" id="I1H2J2"/>
<evidence type="ECO:0000313" key="4">
    <source>
        <dbReference type="Proteomes" id="UP000008810"/>
    </source>
</evidence>
<evidence type="ECO:0000256" key="1">
    <source>
        <dbReference type="SAM" id="MobiDB-lite"/>
    </source>
</evidence>
<accession>I1H2J2</accession>
<gene>
    <name evidence="3" type="primary">LOC104581684</name>
    <name evidence="2" type="ORF">BRADI_1g53720v3</name>
</gene>
<keyword evidence="4" id="KW-1185">Reference proteome</keyword>
<reference evidence="3" key="3">
    <citation type="submission" date="2018-08" db="UniProtKB">
        <authorList>
            <consortium name="EnsemblPlants"/>
        </authorList>
    </citation>
    <scope>IDENTIFICATION</scope>
    <source>
        <strain evidence="3">cv. Bd21</strain>
    </source>
</reference>
<dbReference type="EMBL" id="CM000880">
    <property type="protein sequence ID" value="KQK20308.1"/>
    <property type="molecule type" value="Genomic_DNA"/>
</dbReference>
<name>I1H2J2_BRADI</name>
<dbReference type="GeneID" id="104581684"/>
<sequence>MSSGKQEGGTRMPLSSKAMSFKDQSGGAVANNGSFRVYYSLGAAGAVPFVWETKPGTPKSTVVPAARAAGYDKPPMTTMISPPPSYQSRARKGCATTTRRAAGTSSSYWPSRWLPGWMARWLGVRSRLWPSSMADGDRWLAPVDSGEDEDVHGRRPRRRAVLMCF</sequence>
<dbReference type="KEGG" id="bdi:104581684"/>
<feature type="region of interest" description="Disordered" evidence="1">
    <location>
        <begin position="71"/>
        <end position="90"/>
    </location>
</feature>
<dbReference type="Gramene" id="KQK20308">
    <property type="protein sequence ID" value="KQK20308"/>
    <property type="gene ID" value="BRADI_1g53720v3"/>
</dbReference>
<protein>
    <submittedName>
        <fullName evidence="2 3">Uncharacterized protein</fullName>
    </submittedName>
</protein>
<dbReference type="PANTHER" id="PTHR33257">
    <property type="entry name" value="OS05G0165500 PROTEIN"/>
    <property type="match status" value="1"/>
</dbReference>
<dbReference type="PANTHER" id="PTHR33257:SF20">
    <property type="entry name" value="LEGUME LECTIN DOMAIN-CONTAINING PROTEIN"/>
    <property type="match status" value="1"/>
</dbReference>
<dbReference type="Proteomes" id="UP000008810">
    <property type="component" value="Chromosome 1"/>
</dbReference>
<organism evidence="3">
    <name type="scientific">Brachypodium distachyon</name>
    <name type="common">Purple false brome</name>
    <name type="synonym">Trachynia distachya</name>
    <dbReference type="NCBI Taxonomy" id="15368"/>
    <lineage>
        <taxon>Eukaryota</taxon>
        <taxon>Viridiplantae</taxon>
        <taxon>Streptophyta</taxon>
        <taxon>Embryophyta</taxon>
        <taxon>Tracheophyta</taxon>
        <taxon>Spermatophyta</taxon>
        <taxon>Magnoliopsida</taxon>
        <taxon>Liliopsida</taxon>
        <taxon>Poales</taxon>
        <taxon>Poaceae</taxon>
        <taxon>BOP clade</taxon>
        <taxon>Pooideae</taxon>
        <taxon>Stipodae</taxon>
        <taxon>Brachypodieae</taxon>
        <taxon>Brachypodium</taxon>
    </lineage>
</organism>